<proteinExistence type="predicted"/>
<gene>
    <name evidence="2" type="ORF">CTTA_0252</name>
</gene>
<accession>A0A5A7M5U2</accession>
<feature type="signal peptide" evidence="1">
    <location>
        <begin position="1"/>
        <end position="22"/>
    </location>
</feature>
<dbReference type="Proteomes" id="UP000323105">
    <property type="component" value="Unassembled WGS sequence"/>
</dbReference>
<reference evidence="2 3" key="1">
    <citation type="journal article" date="2019" name="Microbiol. Resour. Announc.">
        <title>Draft Genome Sequence of Comamonas testosteroni TA441, a Bacterium That Has a Cryptic Phenol Degradation Gene Cluster.</title>
        <authorList>
            <person name="Arai H."/>
            <person name="Ishii M."/>
        </authorList>
    </citation>
    <scope>NUCLEOTIDE SEQUENCE [LARGE SCALE GENOMIC DNA]</scope>
    <source>
        <strain evidence="2 3">TA441</strain>
    </source>
</reference>
<keyword evidence="1" id="KW-0732">Signal</keyword>
<evidence type="ECO:0008006" key="4">
    <source>
        <dbReference type="Google" id="ProtNLM"/>
    </source>
</evidence>
<dbReference type="RefSeq" id="WP_149354377.1">
    <property type="nucleotide sequence ID" value="NZ_BKBW01000001.1"/>
</dbReference>
<evidence type="ECO:0000313" key="3">
    <source>
        <dbReference type="Proteomes" id="UP000323105"/>
    </source>
</evidence>
<name>A0A5A7M5U2_COMTE</name>
<organism evidence="2 3">
    <name type="scientific">Comamonas testosteroni</name>
    <name type="common">Pseudomonas testosteroni</name>
    <dbReference type="NCBI Taxonomy" id="285"/>
    <lineage>
        <taxon>Bacteria</taxon>
        <taxon>Pseudomonadati</taxon>
        <taxon>Pseudomonadota</taxon>
        <taxon>Betaproteobacteria</taxon>
        <taxon>Burkholderiales</taxon>
        <taxon>Comamonadaceae</taxon>
        <taxon>Comamonas</taxon>
    </lineage>
</organism>
<sequence length="228" mass="23935">MLRIDKALVGCVFGLIGVVAHADSMCDCSKIIGQCAASIKMKSLTGSAPSYSANYSITSTTATCSKVSYNIDGTPYFNVLANTNTVEDSAFGTAPISIKNFSEVRCDICAKAGQQSSAPAEQPAAPQIDPSIAQFVGTWSGTLRWALASDPITIYIESRGGRLGGRVIGKSGTSEFTSVRINGNVLTYNFIGKDGGTYSYKMALQGEHSAMVSSEGMFNFSGVVAKSQ</sequence>
<protein>
    <recommendedName>
        <fullName evidence="4">Lipoprotein</fullName>
    </recommendedName>
</protein>
<evidence type="ECO:0000313" key="2">
    <source>
        <dbReference type="EMBL" id="GEQ73247.1"/>
    </source>
</evidence>
<dbReference type="AlphaFoldDB" id="A0A5A7M5U2"/>
<feature type="chain" id="PRO_5022788240" description="Lipoprotein" evidence="1">
    <location>
        <begin position="23"/>
        <end position="228"/>
    </location>
</feature>
<comment type="caution">
    <text evidence="2">The sequence shown here is derived from an EMBL/GenBank/DDBJ whole genome shotgun (WGS) entry which is preliminary data.</text>
</comment>
<evidence type="ECO:0000256" key="1">
    <source>
        <dbReference type="SAM" id="SignalP"/>
    </source>
</evidence>
<dbReference type="EMBL" id="BKBW01000001">
    <property type="protein sequence ID" value="GEQ73247.1"/>
    <property type="molecule type" value="Genomic_DNA"/>
</dbReference>